<dbReference type="OrthoDB" id="408631at2759"/>
<reference evidence="3 4" key="1">
    <citation type="submission" date="2015-02" db="EMBL/GenBank/DDBJ databases">
        <title>Draft Genome Sequences of Two Closely-Related Aflatoxigenic Aspergillus Species Obtained from the Cote d'Ivoire.</title>
        <authorList>
            <person name="Moore G.G."/>
            <person name="Beltz S.B."/>
            <person name="Mack B.M."/>
        </authorList>
    </citation>
    <scope>NUCLEOTIDE SEQUENCE [LARGE SCALE GENOMIC DNA]</scope>
    <source>
        <strain evidence="3 4">SRRC1468</strain>
    </source>
</reference>
<dbReference type="GO" id="GO:0016787">
    <property type="term" value="F:hydrolase activity"/>
    <property type="evidence" value="ECO:0007669"/>
    <property type="project" value="UniProtKB-KW"/>
</dbReference>
<evidence type="ECO:0000259" key="2">
    <source>
        <dbReference type="Pfam" id="PF07859"/>
    </source>
</evidence>
<accession>A0A0F8UL06</accession>
<dbReference type="InterPro" id="IPR050300">
    <property type="entry name" value="GDXG_lipolytic_enzyme"/>
</dbReference>
<evidence type="ECO:0000313" key="3">
    <source>
        <dbReference type="EMBL" id="KKK20198.1"/>
    </source>
</evidence>
<dbReference type="Proteomes" id="UP000034291">
    <property type="component" value="Unassembled WGS sequence"/>
</dbReference>
<dbReference type="EMBL" id="JZBS01002083">
    <property type="protein sequence ID" value="KKK20198.1"/>
    <property type="molecule type" value="Genomic_DNA"/>
</dbReference>
<dbReference type="AlphaFoldDB" id="A0A0F8UL06"/>
<name>A0A0F8UL06_9EURO</name>
<dbReference type="PANTHER" id="PTHR48081:SF8">
    <property type="entry name" value="ALPHA_BETA HYDROLASE FOLD-3 DOMAIN-CONTAINING PROTEIN-RELATED"/>
    <property type="match status" value="1"/>
</dbReference>
<gene>
    <name evidence="3" type="ORF">ARAM_001761</name>
</gene>
<dbReference type="SUPFAM" id="SSF53474">
    <property type="entry name" value="alpha/beta-Hydrolases"/>
    <property type="match status" value="1"/>
</dbReference>
<feature type="domain" description="Alpha/beta hydrolase fold-3" evidence="2">
    <location>
        <begin position="111"/>
        <end position="326"/>
    </location>
</feature>
<dbReference type="STRING" id="308745.A0A0F8UL06"/>
<dbReference type="Pfam" id="PF07859">
    <property type="entry name" value="Abhydrolase_3"/>
    <property type="match status" value="1"/>
</dbReference>
<organism evidence="3 4">
    <name type="scientific">Aspergillus rambellii</name>
    <dbReference type="NCBI Taxonomy" id="308745"/>
    <lineage>
        <taxon>Eukaryota</taxon>
        <taxon>Fungi</taxon>
        <taxon>Dikarya</taxon>
        <taxon>Ascomycota</taxon>
        <taxon>Pezizomycotina</taxon>
        <taxon>Eurotiomycetes</taxon>
        <taxon>Eurotiomycetidae</taxon>
        <taxon>Eurotiales</taxon>
        <taxon>Aspergillaceae</taxon>
        <taxon>Aspergillus</taxon>
        <taxon>Aspergillus subgen. Nidulantes</taxon>
    </lineage>
</organism>
<keyword evidence="4" id="KW-1185">Reference proteome</keyword>
<evidence type="ECO:0000256" key="1">
    <source>
        <dbReference type="ARBA" id="ARBA00022801"/>
    </source>
</evidence>
<dbReference type="InterPro" id="IPR029058">
    <property type="entry name" value="AB_hydrolase_fold"/>
</dbReference>
<dbReference type="PANTHER" id="PTHR48081">
    <property type="entry name" value="AB HYDROLASE SUPERFAMILY PROTEIN C4A8.06C"/>
    <property type="match status" value="1"/>
</dbReference>
<protein>
    <recommendedName>
        <fullName evidence="2">Alpha/beta hydrolase fold-3 domain-containing protein</fullName>
    </recommendedName>
</protein>
<dbReference type="InterPro" id="IPR013094">
    <property type="entry name" value="AB_hydrolase_3"/>
</dbReference>
<keyword evidence="1" id="KW-0378">Hydrolase</keyword>
<comment type="caution">
    <text evidence="3">The sequence shown here is derived from an EMBL/GenBank/DDBJ whole genome shotgun (WGS) entry which is preliminary data.</text>
</comment>
<dbReference type="Gene3D" id="3.40.50.1820">
    <property type="entry name" value="alpha/beta hydrolase"/>
    <property type="match status" value="1"/>
</dbReference>
<proteinExistence type="predicted"/>
<sequence length="371" mass="39978">MGDYTLKDDVLALSKTDPELAAVGTLPGRDGALLTPRQFLEKCPMKAGGFTDSPTDVMRKQTLDFERSLYETTASLDIPETVMTIAMRDGYESETRVFKPVSAPEAGSPLVVLIYGGGFVVGTSLQLVPFARAIAKAYGATVVAVSYRLAPECPFPAAPNDVWDSLKWVAANATSLGADPSQGFVVGGVSAGGNLTCVAAQKAVKEKLSPPLTGIWVCIPVTTVTVEGLPEKYRDDWVSRTQNADALILSTADIDFLRDAYEPDAASEDFSPFVYPDVAADIPPAFIQVAGMDPMRDDALIYRRYLQEHGVKTRLNVYPGVPHSHHTLLPTLESSQNFRRDVVLGFGWLLGHELTADEVDEVAGAALDLCH</sequence>
<evidence type="ECO:0000313" key="4">
    <source>
        <dbReference type="Proteomes" id="UP000034291"/>
    </source>
</evidence>